<proteinExistence type="predicted"/>
<dbReference type="AlphaFoldDB" id="A0AAN8WPR4"/>
<reference evidence="1 2" key="1">
    <citation type="submission" date="2023-11" db="EMBL/GenBank/DDBJ databases">
        <title>Halocaridina rubra genome assembly.</title>
        <authorList>
            <person name="Smith C."/>
        </authorList>
    </citation>
    <scope>NUCLEOTIDE SEQUENCE [LARGE SCALE GENOMIC DNA]</scope>
    <source>
        <strain evidence="1">EP-1</strain>
        <tissue evidence="1">Whole</tissue>
    </source>
</reference>
<feature type="non-terminal residue" evidence="1">
    <location>
        <position position="1"/>
    </location>
</feature>
<dbReference type="Proteomes" id="UP001381693">
    <property type="component" value="Unassembled WGS sequence"/>
</dbReference>
<evidence type="ECO:0000313" key="1">
    <source>
        <dbReference type="EMBL" id="KAK7046163.1"/>
    </source>
</evidence>
<sequence>ISGIDIEQIQLSALHCVIDILHLYGLEEFPEVADEMNEVSATTDPNSRENLEADGEEGGVIVSALCQSCLMTRDNYDYDSHNVKHHHCYHNNCNDHDDAIENH</sequence>
<organism evidence="1 2">
    <name type="scientific">Halocaridina rubra</name>
    <name type="common">Hawaiian red shrimp</name>
    <dbReference type="NCBI Taxonomy" id="373956"/>
    <lineage>
        <taxon>Eukaryota</taxon>
        <taxon>Metazoa</taxon>
        <taxon>Ecdysozoa</taxon>
        <taxon>Arthropoda</taxon>
        <taxon>Crustacea</taxon>
        <taxon>Multicrustacea</taxon>
        <taxon>Malacostraca</taxon>
        <taxon>Eumalacostraca</taxon>
        <taxon>Eucarida</taxon>
        <taxon>Decapoda</taxon>
        <taxon>Pleocyemata</taxon>
        <taxon>Caridea</taxon>
        <taxon>Atyoidea</taxon>
        <taxon>Atyidae</taxon>
        <taxon>Halocaridina</taxon>
    </lineage>
</organism>
<accession>A0AAN8WPR4</accession>
<keyword evidence="2" id="KW-1185">Reference proteome</keyword>
<protein>
    <submittedName>
        <fullName evidence="1">Uncharacterized protein</fullName>
    </submittedName>
</protein>
<dbReference type="EMBL" id="JAXCGZ010021639">
    <property type="protein sequence ID" value="KAK7046163.1"/>
    <property type="molecule type" value="Genomic_DNA"/>
</dbReference>
<gene>
    <name evidence="1" type="ORF">SK128_017971</name>
</gene>
<evidence type="ECO:0000313" key="2">
    <source>
        <dbReference type="Proteomes" id="UP001381693"/>
    </source>
</evidence>
<comment type="caution">
    <text evidence="1">The sequence shown here is derived from an EMBL/GenBank/DDBJ whole genome shotgun (WGS) entry which is preliminary data.</text>
</comment>
<name>A0AAN8WPR4_HALRR</name>